<dbReference type="SUPFAM" id="SSF69065">
    <property type="entry name" value="RNase III domain-like"/>
    <property type="match status" value="2"/>
</dbReference>
<evidence type="ECO:0000313" key="23">
    <source>
        <dbReference type="EMBL" id="AJP06282.1"/>
    </source>
</evidence>
<dbReference type="SUPFAM" id="SSF101690">
    <property type="entry name" value="PAZ domain"/>
    <property type="match status" value="1"/>
</dbReference>
<evidence type="ECO:0000256" key="8">
    <source>
        <dbReference type="ARBA" id="ARBA00022801"/>
    </source>
</evidence>
<dbReference type="InterPro" id="IPR005034">
    <property type="entry name" value="Dicer_dimerisation"/>
</dbReference>
<dbReference type="FunFam" id="3.40.50.300:FF:000705">
    <property type="entry name" value="Endoribonuclease dicer-like protein"/>
    <property type="match status" value="1"/>
</dbReference>
<keyword evidence="7" id="KW-0255">Endonuclease</keyword>
<dbReference type="SUPFAM" id="SSF52540">
    <property type="entry name" value="P-loop containing nucleoside triphosphate hydrolases"/>
    <property type="match status" value="1"/>
</dbReference>
<dbReference type="PANTHER" id="PTHR14950">
    <property type="entry name" value="DICER-RELATED"/>
    <property type="match status" value="1"/>
</dbReference>
<dbReference type="Pfam" id="PF03368">
    <property type="entry name" value="Dicer_dimer"/>
    <property type="match status" value="1"/>
</dbReference>
<feature type="domain" description="Helicase C-terminal" evidence="21">
    <location>
        <begin position="389"/>
        <end position="547"/>
    </location>
</feature>
<evidence type="ECO:0000256" key="5">
    <source>
        <dbReference type="ARBA" id="ARBA00022737"/>
    </source>
</evidence>
<feature type="domain" description="Helicase ATP-binding" evidence="20">
    <location>
        <begin position="53"/>
        <end position="215"/>
    </location>
</feature>
<comment type="cofactor">
    <cofactor evidence="1">
        <name>Mn(2+)</name>
        <dbReference type="ChEBI" id="CHEBI:29035"/>
    </cofactor>
</comment>
<dbReference type="InterPro" id="IPR011545">
    <property type="entry name" value="DEAD/DEAH_box_helicase_dom"/>
</dbReference>
<dbReference type="GO" id="GO:0003723">
    <property type="term" value="F:RNA binding"/>
    <property type="evidence" value="ECO:0007669"/>
    <property type="project" value="UniProtKB-UniRule"/>
</dbReference>
<dbReference type="InterPro" id="IPR000999">
    <property type="entry name" value="RNase_III_dom"/>
</dbReference>
<evidence type="ECO:0000256" key="13">
    <source>
        <dbReference type="ARBA" id="ARBA00023211"/>
    </source>
</evidence>
<dbReference type="FunFam" id="3.30.160.380:FF:000001">
    <property type="entry name" value="Endoribonuclease dicer-like 1"/>
    <property type="match status" value="1"/>
</dbReference>
<dbReference type="SMART" id="SM00487">
    <property type="entry name" value="DEXDc"/>
    <property type="match status" value="1"/>
</dbReference>
<dbReference type="Gene3D" id="3.40.50.300">
    <property type="entry name" value="P-loop containing nucleotide triphosphate hydrolases"/>
    <property type="match status" value="2"/>
</dbReference>
<evidence type="ECO:0000256" key="15">
    <source>
        <dbReference type="PROSITE-ProRule" id="PRU00657"/>
    </source>
</evidence>
<accession>A0A0K0M6Z2</accession>
<dbReference type="EMBL" id="KJ711037">
    <property type="protein sequence ID" value="AJP06282.1"/>
    <property type="molecule type" value="mRNA"/>
</dbReference>
<dbReference type="InterPro" id="IPR038248">
    <property type="entry name" value="Dicer_dimer_sf"/>
</dbReference>
<evidence type="ECO:0000259" key="20">
    <source>
        <dbReference type="PROSITE" id="PS51192"/>
    </source>
</evidence>
<dbReference type="SMART" id="SM00358">
    <property type="entry name" value="DSRM"/>
    <property type="match status" value="1"/>
</dbReference>
<dbReference type="InterPro" id="IPR014720">
    <property type="entry name" value="dsRBD_dom"/>
</dbReference>
<keyword evidence="4" id="KW-0479">Metal-binding</keyword>
<dbReference type="PROSITE" id="PS51327">
    <property type="entry name" value="DICER_DSRBF"/>
    <property type="match status" value="1"/>
</dbReference>
<dbReference type="Gene3D" id="1.10.1520.10">
    <property type="entry name" value="Ribonuclease III domain"/>
    <property type="match status" value="2"/>
</dbReference>
<keyword evidence="8" id="KW-0378">Hydrolase</keyword>
<evidence type="ECO:0000259" key="21">
    <source>
        <dbReference type="PROSITE" id="PS51194"/>
    </source>
</evidence>
<evidence type="ECO:0000256" key="14">
    <source>
        <dbReference type="ARBA" id="ARBA00035116"/>
    </source>
</evidence>
<dbReference type="PROSITE" id="PS50142">
    <property type="entry name" value="RNASE_3_2"/>
    <property type="match status" value="2"/>
</dbReference>
<keyword evidence="5" id="KW-0677">Repeat</keyword>
<dbReference type="SMART" id="SM00949">
    <property type="entry name" value="PAZ"/>
    <property type="match status" value="1"/>
</dbReference>
<dbReference type="PANTHER" id="PTHR14950:SF70">
    <property type="entry name" value="ENDORIBONUCLEASE DICER HOMOLOG 2"/>
    <property type="match status" value="1"/>
</dbReference>
<dbReference type="Pfam" id="PF02170">
    <property type="entry name" value="PAZ"/>
    <property type="match status" value="1"/>
</dbReference>
<feature type="domain" description="DRBM" evidence="17">
    <location>
        <begin position="1363"/>
        <end position="1429"/>
    </location>
</feature>
<dbReference type="GO" id="GO:0005524">
    <property type="term" value="F:ATP binding"/>
    <property type="evidence" value="ECO:0007669"/>
    <property type="project" value="UniProtKB-KW"/>
</dbReference>
<dbReference type="InterPro" id="IPR036085">
    <property type="entry name" value="PAZ_dom_sf"/>
</dbReference>
<organism evidence="23">
    <name type="scientific">Pinus tabuliformis</name>
    <name type="common">Chinese red pine</name>
    <name type="synonym">Pinus leucosperma</name>
    <dbReference type="NCBI Taxonomy" id="88731"/>
    <lineage>
        <taxon>Eukaryota</taxon>
        <taxon>Viridiplantae</taxon>
        <taxon>Streptophyta</taxon>
        <taxon>Embryophyta</taxon>
        <taxon>Tracheophyta</taxon>
        <taxon>Spermatophyta</taxon>
        <taxon>Pinopsida</taxon>
        <taxon>Pinidae</taxon>
        <taxon>Conifers I</taxon>
        <taxon>Pinales</taxon>
        <taxon>Pinaceae</taxon>
        <taxon>Pinus</taxon>
        <taxon>Pinus subgen. Pinus</taxon>
    </lineage>
</organism>
<dbReference type="FunFam" id="1.10.1520.10:FF:000004">
    <property type="entry name" value="Endoribonuclease dicer-like 1"/>
    <property type="match status" value="1"/>
</dbReference>
<feature type="domain" description="Dicer dsRNA-binding fold" evidence="22">
    <location>
        <begin position="569"/>
        <end position="655"/>
    </location>
</feature>
<evidence type="ECO:0000256" key="16">
    <source>
        <dbReference type="SAM" id="MobiDB-lite"/>
    </source>
</evidence>
<keyword evidence="11" id="KW-0460">Magnesium</keyword>
<dbReference type="GO" id="GO:0046872">
    <property type="term" value="F:metal ion binding"/>
    <property type="evidence" value="ECO:0007669"/>
    <property type="project" value="UniProtKB-KW"/>
</dbReference>
<dbReference type="Gene3D" id="2.170.260.10">
    <property type="entry name" value="paz domain"/>
    <property type="match status" value="1"/>
</dbReference>
<evidence type="ECO:0000256" key="2">
    <source>
        <dbReference type="ARBA" id="ARBA00001946"/>
    </source>
</evidence>
<dbReference type="Pfam" id="PF00271">
    <property type="entry name" value="Helicase_C"/>
    <property type="match status" value="1"/>
</dbReference>
<evidence type="ECO:0000256" key="10">
    <source>
        <dbReference type="ARBA" id="ARBA00022840"/>
    </source>
</evidence>
<comment type="cofactor">
    <cofactor evidence="2">
        <name>Mg(2+)</name>
        <dbReference type="ChEBI" id="CHEBI:18420"/>
    </cofactor>
</comment>
<evidence type="ECO:0000256" key="3">
    <source>
        <dbReference type="ARBA" id="ARBA00022722"/>
    </source>
</evidence>
<comment type="similarity">
    <text evidence="14 15">Belongs to the helicase family. Dicer subfamily.</text>
</comment>
<feature type="region of interest" description="Disordered" evidence="16">
    <location>
        <begin position="1"/>
        <end position="42"/>
    </location>
</feature>
<dbReference type="PROSITE" id="PS50821">
    <property type="entry name" value="PAZ"/>
    <property type="match status" value="1"/>
</dbReference>
<evidence type="ECO:0000256" key="9">
    <source>
        <dbReference type="ARBA" id="ARBA00022806"/>
    </source>
</evidence>
<dbReference type="Pfam" id="PF00270">
    <property type="entry name" value="DEAD"/>
    <property type="match status" value="1"/>
</dbReference>
<dbReference type="PROSITE" id="PS51194">
    <property type="entry name" value="HELICASE_CTER"/>
    <property type="match status" value="1"/>
</dbReference>
<evidence type="ECO:0000259" key="18">
    <source>
        <dbReference type="PROSITE" id="PS50142"/>
    </source>
</evidence>
<dbReference type="PROSITE" id="PS51192">
    <property type="entry name" value="HELICASE_ATP_BIND_1"/>
    <property type="match status" value="1"/>
</dbReference>
<keyword evidence="13" id="KW-0464">Manganese</keyword>
<evidence type="ECO:0000259" key="17">
    <source>
        <dbReference type="PROSITE" id="PS50137"/>
    </source>
</evidence>
<dbReference type="CDD" id="cd18034">
    <property type="entry name" value="DEXHc_dicer"/>
    <property type="match status" value="1"/>
</dbReference>
<evidence type="ECO:0000259" key="22">
    <source>
        <dbReference type="PROSITE" id="PS51327"/>
    </source>
</evidence>
<evidence type="ECO:0000259" key="19">
    <source>
        <dbReference type="PROSITE" id="PS50821"/>
    </source>
</evidence>
<evidence type="ECO:0000256" key="7">
    <source>
        <dbReference type="ARBA" id="ARBA00022759"/>
    </source>
</evidence>
<feature type="compositionally biased region" description="Polar residues" evidence="16">
    <location>
        <begin position="18"/>
        <end position="34"/>
    </location>
</feature>
<dbReference type="InterPro" id="IPR036389">
    <property type="entry name" value="RNase_III_sf"/>
</dbReference>
<dbReference type="SUPFAM" id="SSF54768">
    <property type="entry name" value="dsRNA-binding domain-like"/>
    <property type="match status" value="1"/>
</dbReference>
<reference evidence="23" key="1">
    <citation type="submission" date="2014-04" db="EMBL/GenBank/DDBJ databases">
        <title>The genes involved in the male and female cone development in Pinus tabuliformis.</title>
        <authorList>
            <person name="Niu S."/>
            <person name="Li W."/>
            <person name="Chen X."/>
        </authorList>
    </citation>
    <scope>NUCLEOTIDE SEQUENCE</scope>
</reference>
<dbReference type="GO" id="GO:0005737">
    <property type="term" value="C:cytoplasm"/>
    <property type="evidence" value="ECO:0007669"/>
    <property type="project" value="TreeGrafter"/>
</dbReference>
<feature type="domain" description="RNase III" evidence="18">
    <location>
        <begin position="1187"/>
        <end position="1337"/>
    </location>
</feature>
<dbReference type="Pfam" id="PF00636">
    <property type="entry name" value="Ribonuclease_3"/>
    <property type="match status" value="2"/>
</dbReference>
<evidence type="ECO:0000256" key="4">
    <source>
        <dbReference type="ARBA" id="ARBA00022723"/>
    </source>
</evidence>
<keyword evidence="6" id="KW-0547">Nucleotide-binding</keyword>
<dbReference type="GO" id="GO:0010267">
    <property type="term" value="P:ta-siRNA processing"/>
    <property type="evidence" value="ECO:0007669"/>
    <property type="project" value="UniProtKB-ARBA"/>
</dbReference>
<name>A0A0K0M6Z2_PINTB</name>
<dbReference type="InterPro" id="IPR001650">
    <property type="entry name" value="Helicase_C-like"/>
</dbReference>
<dbReference type="SMART" id="SM00490">
    <property type="entry name" value="HELICc"/>
    <property type="match status" value="1"/>
</dbReference>
<dbReference type="Gene3D" id="3.30.160.20">
    <property type="match status" value="1"/>
</dbReference>
<sequence length="1435" mass="163471">MQRKRLKQTATDEENRCKPSQRSPEGECSSSTQTPNPPKQDPEAFARRYQLEVFHRAEEENIIAFLETGAGKTLIAVMLIKSYAHLLRKPQNNYAVFLVPTVVLVQQQANYLEIHTDLKVGQYWGDMGVDLWDREEWQKELNTHEVFVMTPQILLDNLRHCFFTLDTIRLLIFDECHHARKKHPYALIMHEFYHRINDGNGTNLPRIFGMTASPIYCKGLSSAADCASEVYTLEDTTELEGVLVTPDMEIKYYDCRDIPNDLLQNLRRKLEDIKEKHTRFEERFQIDGPILEKARKKIGKLHLNILFCAEEMGIWCAAKASEILLHQNVKTSVYDPRFHQFVVNAMKKFLLDAGNACREILPSGKLWKCGGDLERDVFAGFLSAKVRCLIQTLLYYRDTNPLRCIIFARRVIASMVMGNLLHSMNCFASIKSEYMVGKLQAQTQKEQKQIIDAFREGKVNIIVATQVIEEGLDIQGCNLVIRFDLSDTVCSFIQSRGRARMQGSHYVLLVKRDDADQKRKLDKLLANVEIMRETALKRYVIPSHNHVDSMSSEEFFCVESGAIVTLNSSVALIDKYCSQLPGDRYYTPRPVFHMNKATAECIMELPTNCPISRIEIQGDINLLKQLACLEACKQLHKVGALTNYLLPRREEEDEDLQEGKENEDRTKSFPLYAPNDFVSDWDFTMPKVLFYCYYLFFERDFAYTFPFRNVILLVKHALDPSVQNMKICLEVTKGAVSIQSEFAGTLELTSSEVEMATRFQVTVLRLLIDNNLDKLSGGIDLHSKTEISKNQIMYLLLPLVNNITSPKLALSLIDWTCIRHATSIDLVNGCNKEIAGPSRSNHRILANEQGDLIQTACGMAPMDMLEDNIVETPHNGKVYCTLKVLKDLNAASRFVSETCTSGEIKTYTEHFKNRYGITLRYQRQPLLLARPLFKVENFLLKRPKTEKASASNSTVELPPELCKLVCLPISLSILYTFSFLPSVMHRIESMLCAAQLQRIFSNQWPSNFSVPTTKVLEALTMKNCQECMSLETLETLGDAFLKYVASRYLFTKYNQKHEGQLTSKRKKIISNHALYKISCDRQIPGYIRNECFDVQQWIIPGQHLVLYSGNRQNNLHISENMHIKGYRTMKTKSVADVLEALIGACLETGGETVALSFVKWLGMDFDIPLEMPSTRKLDTGFVSNVNVPYLESLLKYSFRVHTLLVESVTHASYKEPSFSGCYQRLEFLGDAVLDYLITFYFYKRNPGLSPGLLTDLRSATVNNDCYAQAAVKWNLHQQLRHASNVLHNQITDFARCISSSSASQDHFFGWTNTEVAVPKVLGDLIESIAGAVLVDSHFDTNLVWDAMKPLLEPLVTPETIKYQPLRELQELCQNEVYKHCFHHSLEEGTCTVKVEVTVKGDSYIETCVASNGRTAKKLAAEKVLKSLKAAGLHNH</sequence>
<feature type="domain" description="RNase III" evidence="18">
    <location>
        <begin position="1017"/>
        <end position="1150"/>
    </location>
</feature>
<dbReference type="PROSITE" id="PS50137">
    <property type="entry name" value="DS_RBD"/>
    <property type="match status" value="1"/>
</dbReference>
<dbReference type="InterPro" id="IPR014001">
    <property type="entry name" value="Helicase_ATP-bd"/>
</dbReference>
<protein>
    <submittedName>
        <fullName evidence="23">DCL2</fullName>
    </submittedName>
</protein>
<dbReference type="CDD" id="cd00593">
    <property type="entry name" value="RIBOc"/>
    <property type="match status" value="2"/>
</dbReference>
<proteinExistence type="evidence at transcript level"/>
<evidence type="ECO:0000256" key="1">
    <source>
        <dbReference type="ARBA" id="ARBA00001936"/>
    </source>
</evidence>
<dbReference type="GO" id="GO:0004525">
    <property type="term" value="F:ribonuclease III activity"/>
    <property type="evidence" value="ECO:0007669"/>
    <property type="project" value="InterPro"/>
</dbReference>
<dbReference type="Gene3D" id="3.30.160.380">
    <property type="entry name" value="Dicer dimerisation domain"/>
    <property type="match status" value="1"/>
</dbReference>
<keyword evidence="10" id="KW-0067">ATP-binding</keyword>
<keyword evidence="9" id="KW-0347">Helicase</keyword>
<feature type="domain" description="PAZ" evidence="19">
    <location>
        <begin position="851"/>
        <end position="966"/>
    </location>
</feature>
<dbReference type="InterPro" id="IPR027417">
    <property type="entry name" value="P-loop_NTPase"/>
</dbReference>
<keyword evidence="12 15" id="KW-0694">RNA-binding</keyword>
<keyword evidence="3" id="KW-0540">Nuclease</keyword>
<dbReference type="GO" id="GO:0004386">
    <property type="term" value="F:helicase activity"/>
    <property type="evidence" value="ECO:0007669"/>
    <property type="project" value="UniProtKB-KW"/>
</dbReference>
<dbReference type="PROSITE" id="PS00517">
    <property type="entry name" value="RNASE_3_1"/>
    <property type="match status" value="1"/>
</dbReference>
<evidence type="ECO:0000256" key="11">
    <source>
        <dbReference type="ARBA" id="ARBA00022842"/>
    </source>
</evidence>
<dbReference type="SMART" id="SM00535">
    <property type="entry name" value="RIBOc"/>
    <property type="match status" value="2"/>
</dbReference>
<dbReference type="GO" id="GO:0005634">
    <property type="term" value="C:nucleus"/>
    <property type="evidence" value="ECO:0007669"/>
    <property type="project" value="TreeGrafter"/>
</dbReference>
<evidence type="ECO:0000256" key="12">
    <source>
        <dbReference type="ARBA" id="ARBA00022884"/>
    </source>
</evidence>
<evidence type="ECO:0000256" key="6">
    <source>
        <dbReference type="ARBA" id="ARBA00022741"/>
    </source>
</evidence>
<dbReference type="InterPro" id="IPR003100">
    <property type="entry name" value="PAZ_dom"/>
</dbReference>